<evidence type="ECO:0000256" key="8">
    <source>
        <dbReference type="ARBA" id="ARBA00023140"/>
    </source>
</evidence>
<accession>A0A1R1XTW5</accession>
<dbReference type="SUPFAM" id="SSF51735">
    <property type="entry name" value="NAD(P)-binding Rossmann-fold domains"/>
    <property type="match status" value="2"/>
</dbReference>
<dbReference type="InterPro" id="IPR029069">
    <property type="entry name" value="HotDog_dom_sf"/>
</dbReference>
<dbReference type="FunFam" id="3.40.50.720:FF:000084">
    <property type="entry name" value="Short-chain dehydrogenase reductase"/>
    <property type="match status" value="1"/>
</dbReference>
<keyword evidence="5" id="KW-0521">NADP</keyword>
<proteinExistence type="inferred from homology"/>
<dbReference type="STRING" id="133412.A0A1R1XTW5"/>
<dbReference type="FunFam" id="3.40.50.720:FF:000410">
    <property type="entry name" value="Peroxisomal multifunctional beta-oxidation protein"/>
    <property type="match status" value="1"/>
</dbReference>
<feature type="domain" description="Ketoreductase" evidence="11">
    <location>
        <begin position="317"/>
        <end position="498"/>
    </location>
</feature>
<dbReference type="InterPro" id="IPR002347">
    <property type="entry name" value="SDR_fam"/>
</dbReference>
<keyword evidence="13" id="KW-1185">Reference proteome</keyword>
<dbReference type="Pfam" id="PF00106">
    <property type="entry name" value="adh_short"/>
    <property type="match status" value="2"/>
</dbReference>
<dbReference type="Pfam" id="PF22622">
    <property type="entry name" value="MFE-2_hydrat-2_N"/>
    <property type="match status" value="1"/>
</dbReference>
<keyword evidence="10" id="KW-0456">Lyase</keyword>
<evidence type="ECO:0000313" key="13">
    <source>
        <dbReference type="Proteomes" id="UP000187283"/>
    </source>
</evidence>
<comment type="caution">
    <text evidence="12">The sequence shown here is derived from an EMBL/GenBank/DDBJ whole genome shotgun (WGS) entry which is preliminary data.</text>
</comment>
<sequence>MSEEQIRLDGRVAIVTGAGGGLGRQYSLLLASRGSSVVVNDFGSSVQNNVKIMAADVVVQEIVKAGGKAVANYDSVENGERIVEQAMRAYGRIDIIINNAGNLRDKTFSKVTDQEWDQVYQVHLKGSYKVTAAAWPIMRKQKFGRIIMTSSTSGMYGNFGQSNYGAAKFGLVGLSYSLSIEGAKYNITCNTIVPTAASAMTKTSMSQEALDIYDPRYVAPIVAYLTNENCNVSGCVFESAGGFHASTRWELSGGALFKSDSSLTPAAIKHRWNEINSFDKNVVYANHKVAVDYIKFAQDSDKMSTNPQGPELRYDGNVAIVTGAGNGLGRQYSLMLARYGAKVVVNDVGKSPSGQRAADLVVQEIKAAGGQAVADYNSVEDGDRIVQTAINSFGRIDILINNAGILRDKSFINMTEQEWDQVYRVHLYGTYKTTKAAWPHFVKQKSGSIINTSSTVGLYGNFGQANYSSMKAAMLGFTNVLAIEGSKYNIRVNALAPNAGTAMTATILPKELVELFKPDYVAPFVLFLCHNSCKDSGNFYQVGSCWGGRVRRQRSGGYTFPQDENLTIEAVRDKFSVIHNFEDGRAHHVANNAQNVQEYIPQILKLNPQFASKLPSPDTKVVDVLAARNYKFEPTEFTYTQRDVMLYAVGIGASRRDLNIVYELSPNFQTFPTFAVIPAFFVKANYEQFIPKFHPMMLLHGEQSVVMHSEFPTSATLVCTPQIVDIADKVKGAAVTMRISLVDKSNNKLIAECESTSFIRGIGGFSKVLGYKRAPAASRLPVSLITAESPKSSPDNTISQRISPDQAAVYRLSGDYNPLHIDPEMAAKGNFKDPILHGLCSMGFASRHLVNGMAGGDPRKLRSLKVRFSSPVYPGETIQTNMWIDKSNPNRVLFSAKVVERNITVISNAVAEFSEPAKISVAKSNL</sequence>
<name>A0A1R1XTW5_9FUNG</name>
<dbReference type="InterPro" id="IPR036291">
    <property type="entry name" value="NAD(P)-bd_dom_sf"/>
</dbReference>
<dbReference type="InterPro" id="IPR057326">
    <property type="entry name" value="KR_dom"/>
</dbReference>
<dbReference type="InterPro" id="IPR002539">
    <property type="entry name" value="MaoC-like_dom"/>
</dbReference>
<dbReference type="SMART" id="SM00822">
    <property type="entry name" value="PKS_KR"/>
    <property type="match status" value="1"/>
</dbReference>
<evidence type="ECO:0000256" key="6">
    <source>
        <dbReference type="ARBA" id="ARBA00023002"/>
    </source>
</evidence>
<dbReference type="PROSITE" id="PS00061">
    <property type="entry name" value="ADH_SHORT"/>
    <property type="match status" value="1"/>
</dbReference>
<dbReference type="InterPro" id="IPR020904">
    <property type="entry name" value="Sc_DH/Rdtase_CS"/>
</dbReference>
<dbReference type="InterPro" id="IPR051687">
    <property type="entry name" value="Peroxisomal_Beta-Oxidation"/>
</dbReference>
<evidence type="ECO:0000313" key="12">
    <source>
        <dbReference type="EMBL" id="OMJ18071.1"/>
    </source>
</evidence>
<evidence type="ECO:0000256" key="2">
    <source>
        <dbReference type="ARBA" id="ARBA00005005"/>
    </source>
</evidence>
<dbReference type="Gene3D" id="1.10.287.4290">
    <property type="match status" value="2"/>
</dbReference>
<dbReference type="GO" id="GO:0016853">
    <property type="term" value="F:isomerase activity"/>
    <property type="evidence" value="ECO:0007669"/>
    <property type="project" value="UniProtKB-KW"/>
</dbReference>
<evidence type="ECO:0000256" key="4">
    <source>
        <dbReference type="ARBA" id="ARBA00022832"/>
    </source>
</evidence>
<keyword evidence="6" id="KW-0560">Oxidoreductase</keyword>
<dbReference type="PRINTS" id="PR00081">
    <property type="entry name" value="GDHRDH"/>
</dbReference>
<comment type="subcellular location">
    <subcellularLocation>
        <location evidence="1">Peroxisome</location>
    </subcellularLocation>
</comment>
<dbReference type="OrthoDB" id="60204at2759"/>
<dbReference type="CDD" id="cd03448">
    <property type="entry name" value="HDE_HSD"/>
    <property type="match status" value="1"/>
</dbReference>
<dbReference type="InterPro" id="IPR054357">
    <property type="entry name" value="MFE-2_N"/>
</dbReference>
<dbReference type="GO" id="GO:0004300">
    <property type="term" value="F:enoyl-CoA hydratase activity"/>
    <property type="evidence" value="ECO:0007669"/>
    <property type="project" value="UniProtKB-ARBA"/>
</dbReference>
<reference evidence="12 13" key="1">
    <citation type="submission" date="2017-01" db="EMBL/GenBank/DDBJ databases">
        <authorList>
            <person name="Mah S.A."/>
            <person name="Swanson W.J."/>
            <person name="Moy G.W."/>
            <person name="Vacquier V.D."/>
        </authorList>
    </citation>
    <scope>NUCLEOTIDE SEQUENCE [LARGE SCALE GENOMIC DNA]</scope>
    <source>
        <strain evidence="12 13">GSMNP</strain>
    </source>
</reference>
<dbReference type="UniPathway" id="UPA00659"/>
<evidence type="ECO:0000259" key="11">
    <source>
        <dbReference type="SMART" id="SM00822"/>
    </source>
</evidence>
<keyword evidence="9" id="KW-0413">Isomerase</keyword>
<keyword evidence="8" id="KW-0576">Peroxisome</keyword>
<protein>
    <submittedName>
        <fullName evidence="12">Peroxisomal hydratase-dehydrogenase-epimerase</fullName>
    </submittedName>
</protein>
<dbReference type="Gene3D" id="3.40.50.720">
    <property type="entry name" value="NAD(P)-binding Rossmann-like Domain"/>
    <property type="match status" value="2"/>
</dbReference>
<evidence type="ECO:0000256" key="7">
    <source>
        <dbReference type="ARBA" id="ARBA00023098"/>
    </source>
</evidence>
<dbReference type="Proteomes" id="UP000187283">
    <property type="component" value="Unassembled WGS sequence"/>
</dbReference>
<organism evidence="12 13">
    <name type="scientific">Smittium culicis</name>
    <dbReference type="NCBI Taxonomy" id="133412"/>
    <lineage>
        <taxon>Eukaryota</taxon>
        <taxon>Fungi</taxon>
        <taxon>Fungi incertae sedis</taxon>
        <taxon>Zoopagomycota</taxon>
        <taxon>Kickxellomycotina</taxon>
        <taxon>Harpellomycetes</taxon>
        <taxon>Harpellales</taxon>
        <taxon>Legeriomycetaceae</taxon>
        <taxon>Smittium</taxon>
    </lineage>
</organism>
<dbReference type="Gene3D" id="3.10.129.10">
    <property type="entry name" value="Hotdog Thioesterase"/>
    <property type="match status" value="1"/>
</dbReference>
<gene>
    <name evidence="12" type="ORF">AYI70_g5573</name>
</gene>
<dbReference type="CDD" id="cd05353">
    <property type="entry name" value="hydroxyacyl-CoA-like_DH_SDR_c-like"/>
    <property type="match status" value="2"/>
</dbReference>
<dbReference type="GO" id="GO:0005777">
    <property type="term" value="C:peroxisome"/>
    <property type="evidence" value="ECO:0007669"/>
    <property type="project" value="UniProtKB-SubCell"/>
</dbReference>
<dbReference type="EMBL" id="LSSN01001851">
    <property type="protein sequence ID" value="OMJ18071.1"/>
    <property type="molecule type" value="Genomic_DNA"/>
</dbReference>
<dbReference type="PANTHER" id="PTHR45024:SF2">
    <property type="entry name" value="SCP2 DOMAIN-CONTAINING PROTEIN"/>
    <property type="match status" value="1"/>
</dbReference>
<comment type="similarity">
    <text evidence="3">Belongs to the short-chain dehydrogenases/reductases (SDR) family.</text>
</comment>
<evidence type="ECO:0000256" key="3">
    <source>
        <dbReference type="ARBA" id="ARBA00006484"/>
    </source>
</evidence>
<dbReference type="Pfam" id="PF01575">
    <property type="entry name" value="MaoC_dehydratas"/>
    <property type="match status" value="1"/>
</dbReference>
<dbReference type="AlphaFoldDB" id="A0A1R1XTW5"/>
<evidence type="ECO:0000256" key="1">
    <source>
        <dbReference type="ARBA" id="ARBA00004275"/>
    </source>
</evidence>
<evidence type="ECO:0000256" key="9">
    <source>
        <dbReference type="ARBA" id="ARBA00023235"/>
    </source>
</evidence>
<evidence type="ECO:0000256" key="10">
    <source>
        <dbReference type="ARBA" id="ARBA00023239"/>
    </source>
</evidence>
<dbReference type="PANTHER" id="PTHR45024">
    <property type="entry name" value="DEHYDROGENASES, SHORT CHAIN"/>
    <property type="match status" value="1"/>
</dbReference>
<keyword evidence="4" id="KW-0276">Fatty acid metabolism</keyword>
<evidence type="ECO:0000256" key="5">
    <source>
        <dbReference type="ARBA" id="ARBA00022857"/>
    </source>
</evidence>
<keyword evidence="7" id="KW-0443">Lipid metabolism</keyword>
<dbReference type="SUPFAM" id="SSF54637">
    <property type="entry name" value="Thioesterase/thiol ester dehydrase-isomerase"/>
    <property type="match status" value="2"/>
</dbReference>
<dbReference type="PRINTS" id="PR00080">
    <property type="entry name" value="SDRFAMILY"/>
</dbReference>
<comment type="pathway">
    <text evidence="2">Lipid metabolism; fatty acid beta-oxidation.</text>
</comment>
<dbReference type="GO" id="GO:0006635">
    <property type="term" value="P:fatty acid beta-oxidation"/>
    <property type="evidence" value="ECO:0007669"/>
    <property type="project" value="UniProtKB-UniPathway"/>
</dbReference>
<dbReference type="GO" id="GO:0016491">
    <property type="term" value="F:oxidoreductase activity"/>
    <property type="evidence" value="ECO:0007669"/>
    <property type="project" value="UniProtKB-KW"/>
</dbReference>